<name>A0AAP0ED89_9MAGN</name>
<evidence type="ECO:0000313" key="3">
    <source>
        <dbReference type="Proteomes" id="UP001417504"/>
    </source>
</evidence>
<dbReference type="AlphaFoldDB" id="A0AAP0ED89"/>
<organism evidence="2 3">
    <name type="scientific">Stephania japonica</name>
    <dbReference type="NCBI Taxonomy" id="461633"/>
    <lineage>
        <taxon>Eukaryota</taxon>
        <taxon>Viridiplantae</taxon>
        <taxon>Streptophyta</taxon>
        <taxon>Embryophyta</taxon>
        <taxon>Tracheophyta</taxon>
        <taxon>Spermatophyta</taxon>
        <taxon>Magnoliopsida</taxon>
        <taxon>Ranunculales</taxon>
        <taxon>Menispermaceae</taxon>
        <taxon>Menispermoideae</taxon>
        <taxon>Cissampelideae</taxon>
        <taxon>Stephania</taxon>
    </lineage>
</organism>
<protein>
    <submittedName>
        <fullName evidence="2">Uncharacterized protein</fullName>
    </submittedName>
</protein>
<gene>
    <name evidence="2" type="ORF">Sjap_024246</name>
</gene>
<comment type="caution">
    <text evidence="2">The sequence shown here is derived from an EMBL/GenBank/DDBJ whole genome shotgun (WGS) entry which is preliminary data.</text>
</comment>
<accession>A0AAP0ED89</accession>
<keyword evidence="3" id="KW-1185">Reference proteome</keyword>
<evidence type="ECO:0000313" key="2">
    <source>
        <dbReference type="EMBL" id="KAK9091069.1"/>
    </source>
</evidence>
<dbReference type="EMBL" id="JBBNAE010000010">
    <property type="protein sequence ID" value="KAK9091069.1"/>
    <property type="molecule type" value="Genomic_DNA"/>
</dbReference>
<keyword evidence="1" id="KW-0472">Membrane</keyword>
<keyword evidence="1" id="KW-1133">Transmembrane helix</keyword>
<evidence type="ECO:0000256" key="1">
    <source>
        <dbReference type="SAM" id="Phobius"/>
    </source>
</evidence>
<keyword evidence="1" id="KW-0812">Transmembrane</keyword>
<feature type="transmembrane region" description="Helical" evidence="1">
    <location>
        <begin position="26"/>
        <end position="47"/>
    </location>
</feature>
<dbReference type="Proteomes" id="UP001417504">
    <property type="component" value="Unassembled WGS sequence"/>
</dbReference>
<sequence length="50" mass="5682">MCAESVNEVVQLLQENFLPSMFQGRYLPTFVSLSFSVCSQILLNNLLMPE</sequence>
<proteinExistence type="predicted"/>
<reference evidence="2 3" key="1">
    <citation type="submission" date="2024-01" db="EMBL/GenBank/DDBJ databases">
        <title>Genome assemblies of Stephania.</title>
        <authorList>
            <person name="Yang L."/>
        </authorList>
    </citation>
    <scope>NUCLEOTIDE SEQUENCE [LARGE SCALE GENOMIC DNA]</scope>
    <source>
        <strain evidence="2">QJT</strain>
        <tissue evidence="2">Leaf</tissue>
    </source>
</reference>